<name>A0AA51UHX5_9EURY</name>
<dbReference type="KEGG" id="mseb:RE474_06835"/>
<evidence type="ECO:0000313" key="3">
    <source>
        <dbReference type="Proteomes" id="UP001182908"/>
    </source>
</evidence>
<feature type="domain" description="N-acetyltransferase" evidence="1">
    <location>
        <begin position="2"/>
        <end position="152"/>
    </location>
</feature>
<evidence type="ECO:0000313" key="2">
    <source>
        <dbReference type="EMBL" id="WMW23827.1"/>
    </source>
</evidence>
<sequence>MVLLRPFAEEDNATLLEIEKLCPQGNDTIAEAMDKSPNAVARYKLYDNWKVFVAEETGQVAGWTGWTLKEDQAGKKYGYLAEVIVHPDFQRKGIATELMRKSESDLKENMASYVYCYVLDANDASNAMCAKNGYQNVGEMQMQALPVYKKAQIAPEFEIRTAMENEISDIVNLINSYNSGRAHFVPFTAESFKAHLENIPHYGMENLWVALSDDRIVACAGLWDLAGMAKIYYAREPTSMRMFRRVLNFIDHFTSMPKIPGENELFDIYYLTDYAFAPDSENAMLNLVRYLNNLVLEANRYYITTLLSPHEPIVPILKELKPDVEHWNVLAKSLDGKAVNIEQLYIDIRDGIM</sequence>
<dbReference type="CDD" id="cd04301">
    <property type="entry name" value="NAT_SF"/>
    <property type="match status" value="1"/>
</dbReference>
<dbReference type="Pfam" id="PF00583">
    <property type="entry name" value="Acetyltransf_1"/>
    <property type="match status" value="1"/>
</dbReference>
<dbReference type="AlphaFoldDB" id="A0AA51UHX5"/>
<dbReference type="SUPFAM" id="SSF55729">
    <property type="entry name" value="Acyl-CoA N-acyltransferases (Nat)"/>
    <property type="match status" value="2"/>
</dbReference>
<dbReference type="GO" id="GO:0016747">
    <property type="term" value="F:acyltransferase activity, transferring groups other than amino-acyl groups"/>
    <property type="evidence" value="ECO:0007669"/>
    <property type="project" value="InterPro"/>
</dbReference>
<dbReference type="GeneID" id="84232418"/>
<keyword evidence="3" id="KW-1185">Reference proteome</keyword>
<dbReference type="PANTHER" id="PTHR43072">
    <property type="entry name" value="N-ACETYLTRANSFERASE"/>
    <property type="match status" value="1"/>
</dbReference>
<accession>A0AA51UHX5</accession>
<reference evidence="2 3" key="1">
    <citation type="submission" date="2023-08" db="EMBL/GenBank/DDBJ databases">
        <title>Methanolobus mangrovi sp. nov. and Methanolobus sediminis sp. nov, two novel methylotrophic methanogens isolated from mangrove sediments in China.</title>
        <authorList>
            <person name="Zhou J."/>
        </authorList>
    </citation>
    <scope>NUCLEOTIDE SEQUENCE [LARGE SCALE GENOMIC DNA]</scope>
    <source>
        <strain evidence="2 3">FTZ6</strain>
    </source>
</reference>
<proteinExistence type="predicted"/>
<organism evidence="2 3">
    <name type="scientific">Methanolobus sediminis</name>
    <dbReference type="NCBI Taxonomy" id="3072978"/>
    <lineage>
        <taxon>Archaea</taxon>
        <taxon>Methanobacteriati</taxon>
        <taxon>Methanobacteriota</taxon>
        <taxon>Stenosarchaea group</taxon>
        <taxon>Methanomicrobia</taxon>
        <taxon>Methanosarcinales</taxon>
        <taxon>Methanosarcinaceae</taxon>
        <taxon>Methanolobus</taxon>
    </lineage>
</organism>
<dbReference type="InterPro" id="IPR016181">
    <property type="entry name" value="Acyl_CoA_acyltransferase"/>
</dbReference>
<dbReference type="InterPro" id="IPR000182">
    <property type="entry name" value="GNAT_dom"/>
</dbReference>
<gene>
    <name evidence="2" type="ORF">RE474_06835</name>
</gene>
<protein>
    <submittedName>
        <fullName evidence="2">GNAT family N-acetyltransferase</fullName>
    </submittedName>
</protein>
<dbReference type="EMBL" id="CP133592">
    <property type="protein sequence ID" value="WMW23827.1"/>
    <property type="molecule type" value="Genomic_DNA"/>
</dbReference>
<dbReference type="PROSITE" id="PS51186">
    <property type="entry name" value="GNAT"/>
    <property type="match status" value="1"/>
</dbReference>
<dbReference type="Gene3D" id="3.40.630.30">
    <property type="match status" value="2"/>
</dbReference>
<dbReference type="RefSeq" id="WP_309309646.1">
    <property type="nucleotide sequence ID" value="NZ_CP133592.1"/>
</dbReference>
<dbReference type="Proteomes" id="UP001182908">
    <property type="component" value="Chromosome"/>
</dbReference>
<evidence type="ECO:0000259" key="1">
    <source>
        <dbReference type="PROSITE" id="PS51186"/>
    </source>
</evidence>